<proteinExistence type="predicted"/>
<evidence type="ECO:0000256" key="1">
    <source>
        <dbReference type="SAM" id="MobiDB-lite"/>
    </source>
</evidence>
<evidence type="ECO:0000313" key="2">
    <source>
        <dbReference type="EMBL" id="KAK5928826.1"/>
    </source>
</evidence>
<accession>A0AAN8DT16</accession>
<reference evidence="2 3" key="1">
    <citation type="journal article" date="2023" name="Mol. Biol. Evol.">
        <title>Genomics of Secondarily Temperate Adaptation in the Only Non-Antarctic Icefish.</title>
        <authorList>
            <person name="Rivera-Colon A.G."/>
            <person name="Rayamajhi N."/>
            <person name="Minhas B.F."/>
            <person name="Madrigal G."/>
            <person name="Bilyk K.T."/>
            <person name="Yoon V."/>
            <person name="Hune M."/>
            <person name="Gregory S."/>
            <person name="Cheng C.H.C."/>
            <person name="Catchen J.M."/>
        </authorList>
    </citation>
    <scope>NUCLEOTIDE SEQUENCE [LARGE SCALE GENOMIC DNA]</scope>
    <source>
        <tissue evidence="2">White muscle</tissue>
    </source>
</reference>
<keyword evidence="3" id="KW-1185">Reference proteome</keyword>
<feature type="compositionally biased region" description="Basic and acidic residues" evidence="1">
    <location>
        <begin position="17"/>
        <end position="44"/>
    </location>
</feature>
<dbReference type="Proteomes" id="UP001331515">
    <property type="component" value="Unassembled WGS sequence"/>
</dbReference>
<evidence type="ECO:0000313" key="3">
    <source>
        <dbReference type="Proteomes" id="UP001331515"/>
    </source>
</evidence>
<protein>
    <submittedName>
        <fullName evidence="2">Uncharacterized protein</fullName>
    </submittedName>
</protein>
<organism evidence="2 3">
    <name type="scientific">Champsocephalus gunnari</name>
    <name type="common">Mackerel icefish</name>
    <dbReference type="NCBI Taxonomy" id="52237"/>
    <lineage>
        <taxon>Eukaryota</taxon>
        <taxon>Metazoa</taxon>
        <taxon>Chordata</taxon>
        <taxon>Craniata</taxon>
        <taxon>Vertebrata</taxon>
        <taxon>Euteleostomi</taxon>
        <taxon>Actinopterygii</taxon>
        <taxon>Neopterygii</taxon>
        <taxon>Teleostei</taxon>
        <taxon>Neoteleostei</taxon>
        <taxon>Acanthomorphata</taxon>
        <taxon>Eupercaria</taxon>
        <taxon>Perciformes</taxon>
        <taxon>Notothenioidei</taxon>
        <taxon>Channichthyidae</taxon>
        <taxon>Champsocephalus</taxon>
    </lineage>
</organism>
<dbReference type="AlphaFoldDB" id="A0AAN8DT16"/>
<gene>
    <name evidence="2" type="ORF">CgunFtcFv8_010111</name>
</gene>
<feature type="region of interest" description="Disordered" evidence="1">
    <location>
        <begin position="1"/>
        <end position="61"/>
    </location>
</feature>
<sequence>MDPQASKGSQDPPGPMDHQDLRDRSDAQDHQDTSGSPERPEIRVTWDVQGQTENPVTEDVPDPKVMRETQLVVSVRLEARGRLETSVHKELLDFEEILEEPGSRGTQESEDVKEIQAMAGIWAHQVWSAPPVPEVVRVFQAFRVQLVLTVLQVLKASWDSKVLLDRWGCTDWMD</sequence>
<name>A0AAN8DT16_CHAGU</name>
<comment type="caution">
    <text evidence="2">The sequence shown here is derived from an EMBL/GenBank/DDBJ whole genome shotgun (WGS) entry which is preliminary data.</text>
</comment>
<dbReference type="EMBL" id="JAURVH010001517">
    <property type="protein sequence ID" value="KAK5928826.1"/>
    <property type="molecule type" value="Genomic_DNA"/>
</dbReference>